<dbReference type="RefSeq" id="WP_119313451.1">
    <property type="nucleotide sequence ID" value="NZ_QXDL01000003.1"/>
</dbReference>
<protein>
    <recommendedName>
        <fullName evidence="4">DUF3108 domain-containing protein</fullName>
    </recommendedName>
</protein>
<dbReference type="OrthoDB" id="25556at2"/>
<sequence>MNLATPQSLRFVLRYAGQPAGEQRLTLEPMGRGSRLVLEAQVELPSPRSKHRWESDLDPRGFPRRYVERVEGNGGGVMEVDFSREDGLVVVSQGKDDFAIPYVCDLHDPLSLVVAVSRLELEVGGVAQFGLVGGRAYAERLPDQTLTLAWGETPVRVYRLRPGLSLLYFDLEGYPVRLTQKVGDHVFEAELLAVEAVQPKPKEKEGSPGRNRNRRRRRRRFE</sequence>
<evidence type="ECO:0000256" key="1">
    <source>
        <dbReference type="SAM" id="MobiDB-lite"/>
    </source>
</evidence>
<evidence type="ECO:0008006" key="4">
    <source>
        <dbReference type="Google" id="ProtNLM"/>
    </source>
</evidence>
<dbReference type="AlphaFoldDB" id="A0A399F247"/>
<dbReference type="EMBL" id="QXDL01000003">
    <property type="protein sequence ID" value="RIH90807.1"/>
    <property type="molecule type" value="Genomic_DNA"/>
</dbReference>
<feature type="region of interest" description="Disordered" evidence="1">
    <location>
        <begin position="198"/>
        <end position="222"/>
    </location>
</feature>
<proteinExistence type="predicted"/>
<evidence type="ECO:0000313" key="3">
    <source>
        <dbReference type="Proteomes" id="UP000265715"/>
    </source>
</evidence>
<accession>A0A399F247</accession>
<gene>
    <name evidence="2" type="ORF">Mterra_00180</name>
</gene>
<evidence type="ECO:0000313" key="2">
    <source>
        <dbReference type="EMBL" id="RIH90807.1"/>
    </source>
</evidence>
<dbReference type="Proteomes" id="UP000265715">
    <property type="component" value="Unassembled WGS sequence"/>
</dbReference>
<comment type="caution">
    <text evidence="2">The sequence shown here is derived from an EMBL/GenBank/DDBJ whole genome shotgun (WGS) entry which is preliminary data.</text>
</comment>
<feature type="compositionally biased region" description="Basic residues" evidence="1">
    <location>
        <begin position="211"/>
        <end position="222"/>
    </location>
</feature>
<name>A0A399F247_9DEIN</name>
<keyword evidence="3" id="KW-1185">Reference proteome</keyword>
<reference evidence="2 3" key="1">
    <citation type="submission" date="2018-08" db="EMBL/GenBank/DDBJ databases">
        <title>Meiothermus terrae DSM 26712 genome sequencing project.</title>
        <authorList>
            <person name="Da Costa M.S."/>
            <person name="Albuquerque L."/>
            <person name="Raposo P."/>
            <person name="Froufe H.J.C."/>
            <person name="Barroso C.S."/>
            <person name="Egas C."/>
        </authorList>
    </citation>
    <scope>NUCLEOTIDE SEQUENCE [LARGE SCALE GENOMIC DNA]</scope>
    <source>
        <strain evidence="2 3">DSM 26712</strain>
    </source>
</reference>
<organism evidence="2 3">
    <name type="scientific">Calidithermus terrae</name>
    <dbReference type="NCBI Taxonomy" id="1408545"/>
    <lineage>
        <taxon>Bacteria</taxon>
        <taxon>Thermotogati</taxon>
        <taxon>Deinococcota</taxon>
        <taxon>Deinococci</taxon>
        <taxon>Thermales</taxon>
        <taxon>Thermaceae</taxon>
        <taxon>Calidithermus</taxon>
    </lineage>
</organism>